<dbReference type="SUPFAM" id="SSF55120">
    <property type="entry name" value="Pseudouridine synthase"/>
    <property type="match status" value="1"/>
</dbReference>
<organism evidence="6 7">
    <name type="scientific">Oceanobacillus bengalensis</name>
    <dbReference type="NCBI Taxonomy" id="1435466"/>
    <lineage>
        <taxon>Bacteria</taxon>
        <taxon>Bacillati</taxon>
        <taxon>Bacillota</taxon>
        <taxon>Bacilli</taxon>
        <taxon>Bacillales</taxon>
        <taxon>Bacillaceae</taxon>
        <taxon>Oceanobacillus</taxon>
    </lineage>
</organism>
<dbReference type="PROSITE" id="PS50889">
    <property type="entry name" value="S4"/>
    <property type="match status" value="1"/>
</dbReference>
<proteinExistence type="inferred from homology"/>
<dbReference type="FunFam" id="3.10.290.10:FF:000003">
    <property type="entry name" value="Pseudouridine synthase"/>
    <property type="match status" value="1"/>
</dbReference>
<dbReference type="InterPro" id="IPR000748">
    <property type="entry name" value="PsdUridine_synth_RsuA/RluB/E/F"/>
</dbReference>
<dbReference type="PANTHER" id="PTHR47683:SF2">
    <property type="entry name" value="RNA-BINDING S4 DOMAIN-CONTAINING PROTEIN"/>
    <property type="match status" value="1"/>
</dbReference>
<dbReference type="CDD" id="cd02870">
    <property type="entry name" value="PseudoU_synth_RsuA_like"/>
    <property type="match status" value="1"/>
</dbReference>
<dbReference type="InterPro" id="IPR036986">
    <property type="entry name" value="S4_RNA-bd_sf"/>
</dbReference>
<name>A0A494Z147_9BACI</name>
<dbReference type="InterPro" id="IPR050343">
    <property type="entry name" value="RsuA_PseudoU_synthase"/>
</dbReference>
<protein>
    <recommendedName>
        <fullName evidence="4">Pseudouridine synthase</fullName>
        <ecNumber evidence="4">5.4.99.-</ecNumber>
    </recommendedName>
</protein>
<evidence type="ECO:0000256" key="3">
    <source>
        <dbReference type="PROSITE-ProRule" id="PRU00182"/>
    </source>
</evidence>
<dbReference type="InterPro" id="IPR002942">
    <property type="entry name" value="S4_RNA-bd"/>
</dbReference>
<dbReference type="Gene3D" id="3.10.290.10">
    <property type="entry name" value="RNA-binding S4 domain"/>
    <property type="match status" value="1"/>
</dbReference>
<feature type="domain" description="RNA-binding S4" evidence="5">
    <location>
        <begin position="6"/>
        <end position="63"/>
    </location>
</feature>
<keyword evidence="3" id="KW-0694">RNA-binding</keyword>
<comment type="caution">
    <text evidence="6">The sequence shown here is derived from an EMBL/GenBank/DDBJ whole genome shotgun (WGS) entry which is preliminary data.</text>
</comment>
<evidence type="ECO:0000256" key="1">
    <source>
        <dbReference type="ARBA" id="ARBA00008348"/>
    </source>
</evidence>
<dbReference type="PROSITE" id="PS01149">
    <property type="entry name" value="PSI_RSU"/>
    <property type="match status" value="1"/>
</dbReference>
<comment type="similarity">
    <text evidence="1 4">Belongs to the pseudouridine synthase RsuA family.</text>
</comment>
<dbReference type="InterPro" id="IPR006145">
    <property type="entry name" value="PsdUridine_synth_RsuA/RluA"/>
</dbReference>
<evidence type="ECO:0000313" key="6">
    <source>
        <dbReference type="EMBL" id="RKQ16108.1"/>
    </source>
</evidence>
<dbReference type="InterPro" id="IPR020094">
    <property type="entry name" value="TruA/RsuA/RluB/E/F_N"/>
</dbReference>
<evidence type="ECO:0000256" key="2">
    <source>
        <dbReference type="ARBA" id="ARBA00023235"/>
    </source>
</evidence>
<evidence type="ECO:0000259" key="5">
    <source>
        <dbReference type="SMART" id="SM00363"/>
    </source>
</evidence>
<dbReference type="SUPFAM" id="SSF55174">
    <property type="entry name" value="Alpha-L RNA-binding motif"/>
    <property type="match status" value="1"/>
</dbReference>
<keyword evidence="7" id="KW-1185">Reference proteome</keyword>
<dbReference type="GO" id="GO:0000455">
    <property type="term" value="P:enzyme-directed rRNA pseudouridine synthesis"/>
    <property type="evidence" value="ECO:0007669"/>
    <property type="project" value="UniProtKB-ARBA"/>
</dbReference>
<evidence type="ECO:0000313" key="7">
    <source>
        <dbReference type="Proteomes" id="UP000281813"/>
    </source>
</evidence>
<dbReference type="SMART" id="SM00363">
    <property type="entry name" value="S4"/>
    <property type="match status" value="1"/>
</dbReference>
<dbReference type="GO" id="GO:0003723">
    <property type="term" value="F:RNA binding"/>
    <property type="evidence" value="ECO:0007669"/>
    <property type="project" value="UniProtKB-KW"/>
</dbReference>
<dbReference type="InterPro" id="IPR020103">
    <property type="entry name" value="PsdUridine_synth_cat_dom_sf"/>
</dbReference>
<dbReference type="Proteomes" id="UP000281813">
    <property type="component" value="Unassembled WGS sequence"/>
</dbReference>
<dbReference type="PANTHER" id="PTHR47683">
    <property type="entry name" value="PSEUDOURIDINE SYNTHASE FAMILY PROTEIN-RELATED"/>
    <property type="match status" value="1"/>
</dbReference>
<evidence type="ECO:0000256" key="4">
    <source>
        <dbReference type="RuleBase" id="RU003887"/>
    </source>
</evidence>
<dbReference type="GO" id="GO:0120159">
    <property type="term" value="F:rRNA pseudouridine synthase activity"/>
    <property type="evidence" value="ECO:0007669"/>
    <property type="project" value="UniProtKB-ARBA"/>
</dbReference>
<dbReference type="OrthoDB" id="9807213at2"/>
<accession>A0A494Z147</accession>
<keyword evidence="2 4" id="KW-0413">Isomerase</keyword>
<dbReference type="NCBIfam" id="TIGR00093">
    <property type="entry name" value="pseudouridine synthase"/>
    <property type="match status" value="1"/>
</dbReference>
<dbReference type="CDD" id="cd00165">
    <property type="entry name" value="S4"/>
    <property type="match status" value="1"/>
</dbReference>
<dbReference type="Pfam" id="PF01479">
    <property type="entry name" value="S4"/>
    <property type="match status" value="1"/>
</dbReference>
<dbReference type="EC" id="5.4.99.-" evidence="4"/>
<dbReference type="EMBL" id="RBZO01000010">
    <property type="protein sequence ID" value="RKQ16108.1"/>
    <property type="molecule type" value="Genomic_DNA"/>
</dbReference>
<dbReference type="InterPro" id="IPR018496">
    <property type="entry name" value="PsdUridine_synth_RsuA/RluB_CS"/>
</dbReference>
<sequence length="247" mass="27790">MTNNQDRLQKVIAQSGVTSRRKAEQLILDGKVKVNGKVVQTLGTKVSTDDKVEVNGVPLEKEASVYYLLFKPRGVISSVKDEKGRKVVTDLLGEEIEERIFPIGRLDYDTSGVILLTNDGEFANLLMHPKHKIDKVYVAKIKGIPSKTELNKLKKGIKSEQDILKAVSYNIISMDKKTNTTFLEITLHEGKNRHVRRMMEGLGYPVVKLKRERYGLLTADGLATGEYRALSPKEVKQMRNLALEIVK</sequence>
<dbReference type="Pfam" id="PF00849">
    <property type="entry name" value="PseudoU_synth_2"/>
    <property type="match status" value="1"/>
</dbReference>
<dbReference type="InterPro" id="IPR042092">
    <property type="entry name" value="PsdUridine_s_RsuA/RluB/E/F_cat"/>
</dbReference>
<dbReference type="AlphaFoldDB" id="A0A494Z147"/>
<dbReference type="Gene3D" id="3.30.70.1560">
    <property type="entry name" value="Alpha-L RNA-binding motif"/>
    <property type="match status" value="1"/>
</dbReference>
<reference evidence="6 7" key="1">
    <citation type="journal article" date="2015" name="Antonie Van Leeuwenhoek">
        <title>Oceanobacillus bengalensis sp. nov., a bacterium isolated from seawater of the Bay of Bengal.</title>
        <authorList>
            <person name="Yongchang O."/>
            <person name="Xiang W."/>
            <person name="Wang G."/>
        </authorList>
    </citation>
    <scope>NUCLEOTIDE SEQUENCE [LARGE SCALE GENOMIC DNA]</scope>
    <source>
        <strain evidence="6 7">MCCC 1K00260</strain>
    </source>
</reference>
<gene>
    <name evidence="6" type="ORF">D8M05_08385</name>
</gene>
<dbReference type="Gene3D" id="3.30.70.580">
    <property type="entry name" value="Pseudouridine synthase I, catalytic domain, N-terminal subdomain"/>
    <property type="match status" value="1"/>
</dbReference>
<dbReference type="RefSeq" id="WP_121130596.1">
    <property type="nucleotide sequence ID" value="NZ_JBHUFK010000026.1"/>
</dbReference>
<dbReference type="FunFam" id="3.30.70.580:FF:000005">
    <property type="entry name" value="Pseudouridine synthase"/>
    <property type="match status" value="1"/>
</dbReference>